<evidence type="ECO:0000256" key="1">
    <source>
        <dbReference type="SAM" id="SignalP"/>
    </source>
</evidence>
<dbReference type="Proteomes" id="UP000293671">
    <property type="component" value="Unassembled WGS sequence"/>
</dbReference>
<protein>
    <recommendedName>
        <fullName evidence="4">Hyperosmotically inducible protein</fullName>
    </recommendedName>
</protein>
<evidence type="ECO:0008006" key="4">
    <source>
        <dbReference type="Google" id="ProtNLM"/>
    </source>
</evidence>
<dbReference type="OrthoDB" id="8684916at2"/>
<proteinExistence type="predicted"/>
<keyword evidence="3" id="KW-1185">Reference proteome</keyword>
<sequence length="204" mass="20687">MMANTSNRLAALLAALIAGLAFTAGASAQATAEKPATMTKSAETTVRITGDVTAVDAAARTVEIKGEKGYVAVFEVDPAVKNLEKLKVGDRVTVDYKVGVALALQKGGDGIRAKVESSVEPDKAGAMAAKRTTIVANVESVDKKAKVAKLKGPGGKILDVAIQDPKVLEEVKAGDQVVAVVTQSVAVGVQPAAGAKPAAKPASK</sequence>
<accession>A0A4Q7VZE7</accession>
<reference evidence="2 3" key="1">
    <citation type="submission" date="2019-02" db="EMBL/GenBank/DDBJ databases">
        <title>Genomic Encyclopedia of Type Strains, Phase IV (KMG-IV): sequencing the most valuable type-strain genomes for metagenomic binning, comparative biology and taxonomic classification.</title>
        <authorList>
            <person name="Goeker M."/>
        </authorList>
    </citation>
    <scope>NUCLEOTIDE SEQUENCE [LARGE SCALE GENOMIC DNA]</scope>
    <source>
        <strain evidence="2 3">DSM 19570</strain>
    </source>
</reference>
<gene>
    <name evidence="2" type="ORF">EV670_0265</name>
</gene>
<feature type="chain" id="PRO_5020366868" description="Hyperosmotically inducible protein" evidence="1">
    <location>
        <begin position="27"/>
        <end position="204"/>
    </location>
</feature>
<comment type="caution">
    <text evidence="2">The sequence shown here is derived from an EMBL/GenBank/DDBJ whole genome shotgun (WGS) entry which is preliminary data.</text>
</comment>
<feature type="signal peptide" evidence="1">
    <location>
        <begin position="1"/>
        <end position="26"/>
    </location>
</feature>
<organism evidence="2 3">
    <name type="scientific">Rivibacter subsaxonicus</name>
    <dbReference type="NCBI Taxonomy" id="457575"/>
    <lineage>
        <taxon>Bacteria</taxon>
        <taxon>Pseudomonadati</taxon>
        <taxon>Pseudomonadota</taxon>
        <taxon>Betaproteobacteria</taxon>
        <taxon>Burkholderiales</taxon>
        <taxon>Rivibacter</taxon>
    </lineage>
</organism>
<dbReference type="AlphaFoldDB" id="A0A4Q7VZE7"/>
<keyword evidence="1" id="KW-0732">Signal</keyword>
<evidence type="ECO:0000313" key="2">
    <source>
        <dbReference type="EMBL" id="RZU02244.1"/>
    </source>
</evidence>
<name>A0A4Q7VZE7_9BURK</name>
<dbReference type="EMBL" id="SHKP01000004">
    <property type="protein sequence ID" value="RZU02244.1"/>
    <property type="molecule type" value="Genomic_DNA"/>
</dbReference>
<dbReference type="RefSeq" id="WP_130430021.1">
    <property type="nucleotide sequence ID" value="NZ_SHKP01000004.1"/>
</dbReference>
<evidence type="ECO:0000313" key="3">
    <source>
        <dbReference type="Proteomes" id="UP000293671"/>
    </source>
</evidence>